<dbReference type="EMBL" id="BMTX01000009">
    <property type="protein sequence ID" value="GGS52474.1"/>
    <property type="molecule type" value="Genomic_DNA"/>
</dbReference>
<dbReference type="Proteomes" id="UP000597853">
    <property type="component" value="Unassembled WGS sequence"/>
</dbReference>
<evidence type="ECO:0000313" key="1">
    <source>
        <dbReference type="EMBL" id="GGS52474.1"/>
    </source>
</evidence>
<name>A0ABQ2T4D3_STREZ</name>
<comment type="caution">
    <text evidence="1">The sequence shown here is derived from an EMBL/GenBank/DDBJ whole genome shotgun (WGS) entry which is preliminary data.</text>
</comment>
<protein>
    <submittedName>
        <fullName evidence="1">Uncharacterized protein</fullName>
    </submittedName>
</protein>
<accession>A0ABQ2T4D3</accession>
<keyword evidence="2" id="KW-1185">Reference proteome</keyword>
<reference evidence="2" key="1">
    <citation type="journal article" date="2019" name="Int. J. Syst. Evol. Microbiol.">
        <title>The Global Catalogue of Microorganisms (GCM) 10K type strain sequencing project: providing services to taxonomists for standard genome sequencing and annotation.</title>
        <authorList>
            <consortium name="The Broad Institute Genomics Platform"/>
            <consortium name="The Broad Institute Genome Sequencing Center for Infectious Disease"/>
            <person name="Wu L."/>
            <person name="Ma J."/>
        </authorList>
    </citation>
    <scope>NUCLEOTIDE SEQUENCE [LARGE SCALE GENOMIC DNA]</scope>
    <source>
        <strain evidence="2">JCM 4416</strain>
    </source>
</reference>
<gene>
    <name evidence="1" type="ORF">GCM10010285_34950</name>
</gene>
<organism evidence="1 2">
    <name type="scientific">Streptomyces pseudogriseolus</name>
    <name type="common">Streptomyces gancidicus</name>
    <name type="synonym">Streptomyces rubiginosus</name>
    <dbReference type="NCBI Taxonomy" id="36817"/>
    <lineage>
        <taxon>Bacteria</taxon>
        <taxon>Bacillati</taxon>
        <taxon>Actinomycetota</taxon>
        <taxon>Actinomycetes</taxon>
        <taxon>Kitasatosporales</taxon>
        <taxon>Streptomycetaceae</taxon>
        <taxon>Streptomyces</taxon>
        <taxon>Streptomyces pseudogriseolus group</taxon>
    </lineage>
</organism>
<evidence type="ECO:0000313" key="2">
    <source>
        <dbReference type="Proteomes" id="UP000597853"/>
    </source>
</evidence>
<sequence>MDLWQPDTGETLLARTPIAFATGAAAPVSGMRWFRDTHRDDIQNELEGWPEGPTYMARSAGGSTARTLLRGAVLGTGLAIKAFLSMHGGNIAGTPTANAGTDTPDDPADEVHDFPVLWAAPRTIARTLPWQLDPDRSRAHRYRTHAVITDRRLAIVGFDYIKGAEDFICDDLLWEISRSSLQAVELRNFKHGKDTRIVFSDGSWCRLSSPTSAGRERLTRYLIEPLDFIPLQELTSAQRTTAETFAAAQAADAQPPLVKRNPCGCFRIEVVAPSMTVATFGHPGLNTTMDASGKELTPMEHHPQDFLT</sequence>
<proteinExistence type="predicted"/>